<proteinExistence type="predicted"/>
<dbReference type="Proteomes" id="UP000027644">
    <property type="component" value="Unassembled WGS sequence"/>
</dbReference>
<evidence type="ECO:0000313" key="3">
    <source>
        <dbReference type="Proteomes" id="UP000027644"/>
    </source>
</evidence>
<evidence type="ECO:0000313" key="2">
    <source>
        <dbReference type="EMBL" id="KEQ00706.1"/>
    </source>
</evidence>
<dbReference type="EMBL" id="AVQL01000446">
    <property type="protein sequence ID" value="KEQ00706.1"/>
    <property type="molecule type" value="Genomic_DNA"/>
</dbReference>
<feature type="signal peptide" evidence="1">
    <location>
        <begin position="1"/>
        <end position="20"/>
    </location>
</feature>
<evidence type="ECO:0000256" key="1">
    <source>
        <dbReference type="SAM" id="SignalP"/>
    </source>
</evidence>
<sequence length="209" mass="24717">MKIRYSLLILALLFPLVSKSEQNTLTAHRENIMSKPDYTNALTPQERADLIATIKIAMQILVNNSLLEEQKESKFFNSFDVSYPKVGQVDGTVFTKKDLLELYFNNFNKDKIIWSSGGIAFDNKRFNTEELRTLFTPDDFDKELNLVFERANKETVEYKGKEIGSYYLYTYHWKLNNKLKVMFRVQDNFYIKEDNYPRDFYMIDMALDN</sequence>
<organism evidence="2 3">
    <name type="scientific">Snodgrassella alvi SCGC AB-598-J21</name>
    <dbReference type="NCBI Taxonomy" id="1385367"/>
    <lineage>
        <taxon>Bacteria</taxon>
        <taxon>Pseudomonadati</taxon>
        <taxon>Pseudomonadota</taxon>
        <taxon>Betaproteobacteria</taxon>
        <taxon>Neisseriales</taxon>
        <taxon>Neisseriaceae</taxon>
        <taxon>Snodgrassella</taxon>
    </lineage>
</organism>
<protein>
    <submittedName>
        <fullName evidence="2">Uncharacterized protein</fullName>
    </submittedName>
</protein>
<feature type="chain" id="PRO_5001700473" evidence="1">
    <location>
        <begin position="21"/>
        <end position="209"/>
    </location>
</feature>
<accession>A0A074V669</accession>
<name>A0A074V669_9NEIS</name>
<gene>
    <name evidence="2" type="ORF">SASC598J21_014990</name>
</gene>
<keyword evidence="1" id="KW-0732">Signal</keyword>
<dbReference type="AlphaFoldDB" id="A0A074V669"/>
<reference evidence="2 3" key="1">
    <citation type="journal article" date="2014" name="PLoS Genet.">
        <title>Hidden diversity in honey bee gut symbionts detected by single-cell genomics.</title>
        <authorList>
            <person name="Engel P."/>
            <person name="Stepanauskas R."/>
            <person name="Moran N."/>
        </authorList>
    </citation>
    <scope>NUCLEOTIDE SEQUENCE [LARGE SCALE GENOMIC DNA]</scope>
    <source>
        <strain evidence="2 3">SCGC AB-598-J21</strain>
    </source>
</reference>
<comment type="caution">
    <text evidence="2">The sequence shown here is derived from an EMBL/GenBank/DDBJ whole genome shotgun (WGS) entry which is preliminary data.</text>
</comment>